<dbReference type="SUPFAM" id="SSF52518">
    <property type="entry name" value="Thiamin diphosphate-binding fold (THDP-binding)"/>
    <property type="match status" value="2"/>
</dbReference>
<dbReference type="SUPFAM" id="SSF52467">
    <property type="entry name" value="DHS-like NAD/FAD-binding domain"/>
    <property type="match status" value="1"/>
</dbReference>
<keyword evidence="3 4" id="KW-0786">Thiamine pyrophosphate</keyword>
<organism evidence="8 9">
    <name type="scientific">Amycolatopsis rhabdoformis</name>
    <dbReference type="NCBI Taxonomy" id="1448059"/>
    <lineage>
        <taxon>Bacteria</taxon>
        <taxon>Bacillati</taxon>
        <taxon>Actinomycetota</taxon>
        <taxon>Actinomycetes</taxon>
        <taxon>Pseudonocardiales</taxon>
        <taxon>Pseudonocardiaceae</taxon>
        <taxon>Amycolatopsis</taxon>
    </lineage>
</organism>
<dbReference type="InterPro" id="IPR012001">
    <property type="entry name" value="Thiamin_PyroP_enz_TPP-bd_dom"/>
</dbReference>
<dbReference type="EMBL" id="CP142149">
    <property type="protein sequence ID" value="WSE34602.1"/>
    <property type="molecule type" value="Genomic_DNA"/>
</dbReference>
<dbReference type="InterPro" id="IPR011766">
    <property type="entry name" value="TPP_enzyme_TPP-bd"/>
</dbReference>
<dbReference type="InterPro" id="IPR029061">
    <property type="entry name" value="THDP-binding"/>
</dbReference>
<accession>A0ABZ1IJM9</accession>
<dbReference type="Gene3D" id="3.40.50.970">
    <property type="match status" value="2"/>
</dbReference>
<reference evidence="8 9" key="1">
    <citation type="journal article" date="2015" name="Int. J. Syst. Evol. Microbiol.">
        <title>Amycolatopsis rhabdoformis sp. nov., an actinomycete isolated from a tropical forest soil.</title>
        <authorList>
            <person name="Souza W.R."/>
            <person name="Silva R.E."/>
            <person name="Goodfellow M."/>
            <person name="Busarakam K."/>
            <person name="Figueiro F.S."/>
            <person name="Ferreira D."/>
            <person name="Rodrigues-Filho E."/>
            <person name="Moraes L.A.B."/>
            <person name="Zucchi T.D."/>
        </authorList>
    </citation>
    <scope>NUCLEOTIDE SEQUENCE [LARGE SCALE GENOMIC DNA]</scope>
    <source>
        <strain evidence="8 9">NCIMB 14900</strain>
    </source>
</reference>
<name>A0ABZ1IJM9_9PSEU</name>
<evidence type="ECO:0000256" key="3">
    <source>
        <dbReference type="ARBA" id="ARBA00023052"/>
    </source>
</evidence>
<evidence type="ECO:0000259" key="6">
    <source>
        <dbReference type="Pfam" id="PF02775"/>
    </source>
</evidence>
<evidence type="ECO:0000259" key="7">
    <source>
        <dbReference type="Pfam" id="PF02776"/>
    </source>
</evidence>
<sequence length="536" mass="56795">MQLYEALAAALIDLEVQPMFGVMGDANMAYVAKFRERGGKFVAAAHESGAVGMADSWSRATGRVGIATVTHGPGLTNTMTALVEAVRNRSSILVLTGDTPAEPTHFQRLELSAFASAAGAGYERVYRPETLIRDLERALRHSVTGRQPVVLNVPHDLLRSDVEDLRTVRPPARHEPVIPGEERLDSALGLIAASNRPVVLAGRGAVVSGARESLIALSEVLAAPLATSVQAKDLFVGHPSNLGICGNLAHGPAGTALAESDCVIAFGASLNVYTSARGELFAGKKIVQVDHDPSRFGWYTAVTDTVVGDVREVAWAMVSLLQQGGHEPNRSWLRKIQTGLSTFEPGAEFADASGSDTVDIRTAAIRLDGLLPARRNVVSDSGRFVHAAWPYLHVPEARGFTAMGAFGAVGLGLAGAVGMSFARPDEPTVCVIGDGGFMMSPAELATAVRENLPLVVVVFNDGAYGAEYHKLAAYRIDPAHSFMSWPDIRGVAQGFGARAISVRKLEELDEVASLTANLDGPLVIDIRLDPTVDIAD</sequence>
<dbReference type="RefSeq" id="WP_326837410.1">
    <property type="nucleotide sequence ID" value="NZ_CP142149.1"/>
</dbReference>
<evidence type="ECO:0000256" key="2">
    <source>
        <dbReference type="ARBA" id="ARBA00007812"/>
    </source>
</evidence>
<keyword evidence="9" id="KW-1185">Reference proteome</keyword>
<dbReference type="Gene3D" id="3.40.50.1220">
    <property type="entry name" value="TPP-binding domain"/>
    <property type="match status" value="1"/>
</dbReference>
<feature type="domain" description="Thiamine pyrophosphate enzyme N-terminal TPP-binding" evidence="7">
    <location>
        <begin position="1"/>
        <end position="107"/>
    </location>
</feature>
<protein>
    <submittedName>
        <fullName evidence="8">Thiamine pyrophosphate-binding protein</fullName>
    </submittedName>
</protein>
<evidence type="ECO:0000256" key="1">
    <source>
        <dbReference type="ARBA" id="ARBA00001964"/>
    </source>
</evidence>
<dbReference type="Pfam" id="PF02776">
    <property type="entry name" value="TPP_enzyme_N"/>
    <property type="match status" value="1"/>
</dbReference>
<dbReference type="PROSITE" id="PS00187">
    <property type="entry name" value="TPP_ENZYMES"/>
    <property type="match status" value="1"/>
</dbReference>
<evidence type="ECO:0000313" key="9">
    <source>
        <dbReference type="Proteomes" id="UP001330812"/>
    </source>
</evidence>
<dbReference type="InterPro" id="IPR012000">
    <property type="entry name" value="Thiamin_PyroP_enz_cen_dom"/>
</dbReference>
<evidence type="ECO:0000259" key="5">
    <source>
        <dbReference type="Pfam" id="PF00205"/>
    </source>
</evidence>
<comment type="cofactor">
    <cofactor evidence="1">
        <name>thiamine diphosphate</name>
        <dbReference type="ChEBI" id="CHEBI:58937"/>
    </cofactor>
</comment>
<dbReference type="PANTHER" id="PTHR18968">
    <property type="entry name" value="THIAMINE PYROPHOSPHATE ENZYMES"/>
    <property type="match status" value="1"/>
</dbReference>
<evidence type="ECO:0000313" key="8">
    <source>
        <dbReference type="EMBL" id="WSE34602.1"/>
    </source>
</evidence>
<feature type="domain" description="Thiamine pyrophosphate enzyme central" evidence="5">
    <location>
        <begin position="185"/>
        <end position="316"/>
    </location>
</feature>
<dbReference type="Pfam" id="PF00205">
    <property type="entry name" value="TPP_enzyme_M"/>
    <property type="match status" value="1"/>
</dbReference>
<dbReference type="InterPro" id="IPR000399">
    <property type="entry name" value="TPP-bd_CS"/>
</dbReference>
<dbReference type="Pfam" id="PF02775">
    <property type="entry name" value="TPP_enzyme_C"/>
    <property type="match status" value="1"/>
</dbReference>
<gene>
    <name evidence="8" type="ORF">VSH64_21375</name>
</gene>
<evidence type="ECO:0000256" key="4">
    <source>
        <dbReference type="RuleBase" id="RU362132"/>
    </source>
</evidence>
<dbReference type="InterPro" id="IPR045229">
    <property type="entry name" value="TPP_enz"/>
</dbReference>
<dbReference type="CDD" id="cd00568">
    <property type="entry name" value="TPP_enzymes"/>
    <property type="match status" value="1"/>
</dbReference>
<dbReference type="Proteomes" id="UP001330812">
    <property type="component" value="Chromosome"/>
</dbReference>
<dbReference type="PANTHER" id="PTHR18968:SF13">
    <property type="entry name" value="ACETOLACTATE SYNTHASE CATALYTIC SUBUNIT, MITOCHONDRIAL"/>
    <property type="match status" value="1"/>
</dbReference>
<feature type="domain" description="Thiamine pyrophosphate enzyme TPP-binding" evidence="6">
    <location>
        <begin position="380"/>
        <end position="526"/>
    </location>
</feature>
<comment type="similarity">
    <text evidence="2 4">Belongs to the TPP enzyme family.</text>
</comment>
<dbReference type="InterPro" id="IPR029035">
    <property type="entry name" value="DHS-like_NAD/FAD-binding_dom"/>
</dbReference>
<proteinExistence type="inferred from homology"/>
<dbReference type="CDD" id="cd07035">
    <property type="entry name" value="TPP_PYR_POX_like"/>
    <property type="match status" value="1"/>
</dbReference>